<name>A0ABQ9HNH4_9NEOP</name>
<comment type="caution">
    <text evidence="2">The sequence shown here is derived from an EMBL/GenBank/DDBJ whole genome shotgun (WGS) entry which is preliminary data.</text>
</comment>
<organism evidence="2 3">
    <name type="scientific">Dryococelus australis</name>
    <dbReference type="NCBI Taxonomy" id="614101"/>
    <lineage>
        <taxon>Eukaryota</taxon>
        <taxon>Metazoa</taxon>
        <taxon>Ecdysozoa</taxon>
        <taxon>Arthropoda</taxon>
        <taxon>Hexapoda</taxon>
        <taxon>Insecta</taxon>
        <taxon>Pterygota</taxon>
        <taxon>Neoptera</taxon>
        <taxon>Polyneoptera</taxon>
        <taxon>Phasmatodea</taxon>
        <taxon>Verophasmatodea</taxon>
        <taxon>Anareolatae</taxon>
        <taxon>Phasmatidae</taxon>
        <taxon>Eurycanthinae</taxon>
        <taxon>Dryococelus</taxon>
    </lineage>
</organism>
<accession>A0ABQ9HNH4</accession>
<protein>
    <submittedName>
        <fullName evidence="2">Uncharacterized protein</fullName>
    </submittedName>
</protein>
<reference evidence="2 3" key="1">
    <citation type="submission" date="2023-02" db="EMBL/GenBank/DDBJ databases">
        <title>LHISI_Scaffold_Assembly.</title>
        <authorList>
            <person name="Stuart O.P."/>
            <person name="Cleave R."/>
            <person name="Magrath M.J.L."/>
            <person name="Mikheyev A.S."/>
        </authorList>
    </citation>
    <scope>NUCLEOTIDE SEQUENCE [LARGE SCALE GENOMIC DNA]</scope>
    <source>
        <strain evidence="2">Daus_M_001</strain>
        <tissue evidence="2">Leg muscle</tissue>
    </source>
</reference>
<feature type="region of interest" description="Disordered" evidence="1">
    <location>
        <begin position="1"/>
        <end position="32"/>
    </location>
</feature>
<evidence type="ECO:0000256" key="1">
    <source>
        <dbReference type="SAM" id="MobiDB-lite"/>
    </source>
</evidence>
<dbReference type="EMBL" id="JARBHB010000004">
    <property type="protein sequence ID" value="KAJ8885896.1"/>
    <property type="molecule type" value="Genomic_DNA"/>
</dbReference>
<evidence type="ECO:0000313" key="3">
    <source>
        <dbReference type="Proteomes" id="UP001159363"/>
    </source>
</evidence>
<gene>
    <name evidence="2" type="ORF">PR048_012102</name>
</gene>
<sequence>MKGAGETGDPRENPPTNGSVQHDTHMRKSGNEFGHSLSWRAKRFGEISSLASHVEVGHFAHDGERRRARNMRIPCPNRLSIPRLRYVDERRKLLSQDQSPSVQYPRAHFLIDCEALAYEDFRLVGCCVLRQFAILTRQVSLDPRYTRQPIIKQLEYQHQPIALPGEGDVLIGAIFRPCTALTKTSLIIQRGVTLGGRPNRNLTWDVERQRLAGRALVRVVSGEELVVEGGRPAVAELELAVRRGEVREAWRRLVQPAGAQVHGEAAHLAGAAEERAAPHRCELFQAALFAALVLEPHLQPQAGAGHHVLQLADTSRRLTCIHQPVERQTPALVKAVHDKPLVHVVFDTLRTLAQSSPPTMTSDNQCAVYVGSNVDTFSKRCHWPTTWRNYVRQSAADNTLAQPIGNISHHAVANQTQGHFWSIAPSVSECTVNKYVAASHKGEPGSIPSWVTPRFSQVVAGLRVFSGISRFPRPCFPALLHSDLVSHLTGSQDLALNSRSNLSTPTPISYGFTAIFSQRAPYEGSGKMGYHGESSPTSGIVRHDSRLRISGVTRLGIEPGSSWWEARSPTTQLVWLHLHYRSCQAVSILCRVDVEGGNTEVNNGYVMLPVSAAWTDRHDGNTARLARRSDETLGVRVSAAHIAPSLLDLGRAERCDTSRRASANQSLDASVGRREHCTNDEYWVWRSSPASGDKKNYISDNRWQHGLRRQRLASAHRSIVKRQINTSHWRPASEATRHIATSYGTGRNGGPSLASVVTEFRGQFQRPAPNKTILSLVEMLR</sequence>
<dbReference type="Proteomes" id="UP001159363">
    <property type="component" value="Chromosome X"/>
</dbReference>
<proteinExistence type="predicted"/>
<evidence type="ECO:0000313" key="2">
    <source>
        <dbReference type="EMBL" id="KAJ8885896.1"/>
    </source>
</evidence>
<keyword evidence="3" id="KW-1185">Reference proteome</keyword>